<sequence>MDSIGTKKTVFIIGATNWKYIVDGAIMRPGRLDQLVYIQIQDAASRIAILKNVLRKVRVHEAVDLKHMANITDGYIGADQTWICQRVGKEQLMDTQINIHQFF</sequence>
<dbReference type="GO" id="GO:0051228">
    <property type="term" value="P:mitotic spindle disassembly"/>
    <property type="evidence" value="ECO:0007669"/>
    <property type="project" value="TreeGrafter"/>
</dbReference>
<protein>
    <submittedName>
        <fullName evidence="3">Uncharacterized protein</fullName>
    </submittedName>
</protein>
<dbReference type="GO" id="GO:0016887">
    <property type="term" value="F:ATP hydrolysis activity"/>
    <property type="evidence" value="ECO:0007669"/>
    <property type="project" value="InterPro"/>
</dbReference>
<keyword evidence="1" id="KW-0547">Nucleotide-binding</keyword>
<dbReference type="GO" id="GO:0030970">
    <property type="term" value="P:retrograde protein transport, ER to cytosol"/>
    <property type="evidence" value="ECO:0007669"/>
    <property type="project" value="TreeGrafter"/>
</dbReference>
<dbReference type="Gene3D" id="1.10.8.60">
    <property type="match status" value="1"/>
</dbReference>
<dbReference type="OrthoDB" id="27435at2759"/>
<dbReference type="AlphaFoldDB" id="A0A5J4VXC3"/>
<comment type="caution">
    <text evidence="3">The sequence shown here is derived from an EMBL/GenBank/DDBJ whole genome shotgun (WGS) entry which is preliminary data.</text>
</comment>
<accession>A0A5J4VXC3</accession>
<reference evidence="3 4" key="1">
    <citation type="submission" date="2019-03" db="EMBL/GenBank/DDBJ databases">
        <title>Single cell metagenomics reveals metabolic interactions within the superorganism composed of flagellate Streblomastix strix and complex community of Bacteroidetes bacteria on its surface.</title>
        <authorList>
            <person name="Treitli S.C."/>
            <person name="Kolisko M."/>
            <person name="Husnik F."/>
            <person name="Keeling P."/>
            <person name="Hampl V."/>
        </authorList>
    </citation>
    <scope>NUCLEOTIDE SEQUENCE [LARGE SCALE GENOMIC DNA]</scope>
    <source>
        <strain evidence="3">ST1C</strain>
    </source>
</reference>
<evidence type="ECO:0000256" key="1">
    <source>
        <dbReference type="ARBA" id="ARBA00022741"/>
    </source>
</evidence>
<dbReference type="PANTHER" id="PTHR23077">
    <property type="entry name" value="AAA-FAMILY ATPASE"/>
    <property type="match status" value="1"/>
</dbReference>
<evidence type="ECO:0000313" key="4">
    <source>
        <dbReference type="Proteomes" id="UP000324800"/>
    </source>
</evidence>
<dbReference type="Proteomes" id="UP000324800">
    <property type="component" value="Unassembled WGS sequence"/>
</dbReference>
<evidence type="ECO:0000256" key="2">
    <source>
        <dbReference type="ARBA" id="ARBA00022840"/>
    </source>
</evidence>
<dbReference type="SUPFAM" id="SSF52540">
    <property type="entry name" value="P-loop containing nucleoside triphosphate hydrolases"/>
    <property type="match status" value="1"/>
</dbReference>
<dbReference type="InterPro" id="IPR050168">
    <property type="entry name" value="AAA_ATPase_domain"/>
</dbReference>
<dbReference type="GO" id="GO:0005829">
    <property type="term" value="C:cytosol"/>
    <property type="evidence" value="ECO:0007669"/>
    <property type="project" value="TreeGrafter"/>
</dbReference>
<dbReference type="Gene3D" id="3.40.50.300">
    <property type="entry name" value="P-loop containing nucleotide triphosphate hydrolases"/>
    <property type="match status" value="1"/>
</dbReference>
<dbReference type="GO" id="GO:0005634">
    <property type="term" value="C:nucleus"/>
    <property type="evidence" value="ECO:0007669"/>
    <property type="project" value="TreeGrafter"/>
</dbReference>
<dbReference type="PANTHER" id="PTHR23077:SF171">
    <property type="entry name" value="NUCLEAR VALOSIN-CONTAINING PROTEIN-LIKE"/>
    <property type="match status" value="1"/>
</dbReference>
<dbReference type="InterPro" id="IPR027417">
    <property type="entry name" value="P-loop_NTPase"/>
</dbReference>
<dbReference type="InterPro" id="IPR003960">
    <property type="entry name" value="ATPase_AAA_CS"/>
</dbReference>
<organism evidence="3 4">
    <name type="scientific">Streblomastix strix</name>
    <dbReference type="NCBI Taxonomy" id="222440"/>
    <lineage>
        <taxon>Eukaryota</taxon>
        <taxon>Metamonada</taxon>
        <taxon>Preaxostyla</taxon>
        <taxon>Oxymonadida</taxon>
        <taxon>Streblomastigidae</taxon>
        <taxon>Streblomastix</taxon>
    </lineage>
</organism>
<dbReference type="GO" id="GO:0031593">
    <property type="term" value="F:polyubiquitin modification-dependent protein binding"/>
    <property type="evidence" value="ECO:0007669"/>
    <property type="project" value="TreeGrafter"/>
</dbReference>
<dbReference type="GO" id="GO:0005524">
    <property type="term" value="F:ATP binding"/>
    <property type="evidence" value="ECO:0007669"/>
    <property type="project" value="UniProtKB-KW"/>
</dbReference>
<name>A0A5J4VXC3_9EUKA</name>
<proteinExistence type="predicted"/>
<dbReference type="EMBL" id="SNRW01004444">
    <property type="protein sequence ID" value="KAA6387277.1"/>
    <property type="molecule type" value="Genomic_DNA"/>
</dbReference>
<gene>
    <name evidence="3" type="ORF">EZS28_017197</name>
</gene>
<dbReference type="GO" id="GO:0034098">
    <property type="term" value="C:VCP-NPL4-UFD1 AAA ATPase complex"/>
    <property type="evidence" value="ECO:0007669"/>
    <property type="project" value="TreeGrafter"/>
</dbReference>
<dbReference type="GO" id="GO:0097352">
    <property type="term" value="P:autophagosome maturation"/>
    <property type="evidence" value="ECO:0007669"/>
    <property type="project" value="TreeGrafter"/>
</dbReference>
<keyword evidence="2" id="KW-0067">ATP-binding</keyword>
<dbReference type="PROSITE" id="PS00674">
    <property type="entry name" value="AAA"/>
    <property type="match status" value="1"/>
</dbReference>
<evidence type="ECO:0000313" key="3">
    <source>
        <dbReference type="EMBL" id="KAA6387277.1"/>
    </source>
</evidence>